<dbReference type="Pfam" id="PF24685">
    <property type="entry name" value="OB_RRP5_4th"/>
    <property type="match status" value="1"/>
</dbReference>
<dbReference type="FunFam" id="2.40.50.140:FF:000697">
    <property type="entry name" value="Predicted protein"/>
    <property type="match status" value="1"/>
</dbReference>
<evidence type="ECO:0000256" key="8">
    <source>
        <dbReference type="ARBA" id="ARBA00023187"/>
    </source>
</evidence>
<proteinExistence type="inferred from homology"/>
<dbReference type="PROSITE" id="PS50126">
    <property type="entry name" value="S1"/>
    <property type="match status" value="8"/>
</dbReference>
<feature type="compositionally biased region" description="Basic and acidic residues" evidence="10">
    <location>
        <begin position="1228"/>
        <end position="1246"/>
    </location>
</feature>
<dbReference type="GO" id="GO:0008380">
    <property type="term" value="P:RNA splicing"/>
    <property type="evidence" value="ECO:0007669"/>
    <property type="project" value="UniProtKB-KW"/>
</dbReference>
<dbReference type="EMBL" id="GG666451">
    <property type="protein sequence ID" value="EEN69874.1"/>
    <property type="molecule type" value="Genomic_DNA"/>
</dbReference>
<dbReference type="SUPFAM" id="SSF48452">
    <property type="entry name" value="TPR-like"/>
    <property type="match status" value="1"/>
</dbReference>
<evidence type="ECO:0000256" key="9">
    <source>
        <dbReference type="ARBA" id="ARBA00023242"/>
    </source>
</evidence>
<dbReference type="SMART" id="SM00316">
    <property type="entry name" value="S1"/>
    <property type="match status" value="9"/>
</dbReference>
<evidence type="ECO:0000256" key="2">
    <source>
        <dbReference type="ARBA" id="ARBA00008644"/>
    </source>
</evidence>
<dbReference type="InterPro" id="IPR003029">
    <property type="entry name" value="S1_domain"/>
</dbReference>
<keyword evidence="9" id="KW-0539">Nucleus</keyword>
<organism evidence="12">
    <name type="scientific">Branchiostoma floridae</name>
    <name type="common">Florida lancelet</name>
    <name type="synonym">Amphioxus</name>
    <dbReference type="NCBI Taxonomy" id="7739"/>
    <lineage>
        <taxon>Eukaryota</taxon>
        <taxon>Metazoa</taxon>
        <taxon>Chordata</taxon>
        <taxon>Cephalochordata</taxon>
        <taxon>Leptocardii</taxon>
        <taxon>Amphioxiformes</taxon>
        <taxon>Branchiostomatidae</taxon>
        <taxon>Branchiostoma</taxon>
    </lineage>
</organism>
<keyword evidence="8" id="KW-0508">mRNA splicing</keyword>
<dbReference type="PANTHER" id="PTHR23270:SF10">
    <property type="entry name" value="PROTEIN RRP5 HOMOLOG"/>
    <property type="match status" value="1"/>
</dbReference>
<feature type="domain" description="S1 motif" evidence="11">
    <location>
        <begin position="370"/>
        <end position="439"/>
    </location>
</feature>
<feature type="compositionally biased region" description="Acidic residues" evidence="10">
    <location>
        <begin position="1319"/>
        <end position="1329"/>
    </location>
</feature>
<dbReference type="eggNOG" id="KOG1070">
    <property type="taxonomic scope" value="Eukaryota"/>
</dbReference>
<keyword evidence="4" id="KW-0597">Phosphoprotein</keyword>
<dbReference type="InterPro" id="IPR045209">
    <property type="entry name" value="Rrp5"/>
</dbReference>
<dbReference type="InParanoid" id="C3XPK3"/>
<dbReference type="InterPro" id="IPR012340">
    <property type="entry name" value="NA-bd_OB-fold"/>
</dbReference>
<feature type="region of interest" description="Disordered" evidence="10">
    <location>
        <begin position="1"/>
        <end position="72"/>
    </location>
</feature>
<comment type="similarity">
    <text evidence="2">Belongs to the crooked-neck family.</text>
</comment>
<evidence type="ECO:0000313" key="12">
    <source>
        <dbReference type="EMBL" id="EEN69874.1"/>
    </source>
</evidence>
<feature type="domain" description="S1 motif" evidence="11">
    <location>
        <begin position="845"/>
        <end position="923"/>
    </location>
</feature>
<feature type="domain" description="S1 motif" evidence="11">
    <location>
        <begin position="282"/>
        <end position="353"/>
    </location>
</feature>
<evidence type="ECO:0000259" key="11">
    <source>
        <dbReference type="PROSITE" id="PS50126"/>
    </source>
</evidence>
<dbReference type="InterPro" id="IPR057302">
    <property type="entry name" value="Rrp5_S1"/>
</dbReference>
<dbReference type="SUPFAM" id="SSF50249">
    <property type="entry name" value="Nucleic acid-binding proteins"/>
    <property type="match status" value="7"/>
</dbReference>
<feature type="compositionally biased region" description="Basic residues" evidence="10">
    <location>
        <begin position="44"/>
        <end position="53"/>
    </location>
</feature>
<protein>
    <recommendedName>
        <fullName evidence="11">S1 motif domain-containing protein</fullName>
    </recommendedName>
</protein>
<feature type="compositionally biased region" description="Polar residues" evidence="10">
    <location>
        <begin position="1282"/>
        <end position="1295"/>
    </location>
</feature>
<feature type="domain" description="S1 motif" evidence="11">
    <location>
        <begin position="636"/>
        <end position="707"/>
    </location>
</feature>
<dbReference type="GO" id="GO:0005730">
    <property type="term" value="C:nucleolus"/>
    <property type="evidence" value="ECO:0007669"/>
    <property type="project" value="UniProtKB-SubCell"/>
</dbReference>
<evidence type="ECO:0000256" key="7">
    <source>
        <dbReference type="ARBA" id="ARBA00022737"/>
    </source>
</evidence>
<reference evidence="12" key="1">
    <citation type="journal article" date="2008" name="Nature">
        <title>The amphioxus genome and the evolution of the chordate karyotype.</title>
        <authorList>
            <consortium name="US DOE Joint Genome Institute (JGI-PGF)"/>
            <person name="Putnam N.H."/>
            <person name="Butts T."/>
            <person name="Ferrier D.E.K."/>
            <person name="Furlong R.F."/>
            <person name="Hellsten U."/>
            <person name="Kawashima T."/>
            <person name="Robinson-Rechavi M."/>
            <person name="Shoguchi E."/>
            <person name="Terry A."/>
            <person name="Yu J.-K."/>
            <person name="Benito-Gutierrez E.L."/>
            <person name="Dubchak I."/>
            <person name="Garcia-Fernandez J."/>
            <person name="Gibson-Brown J.J."/>
            <person name="Grigoriev I.V."/>
            <person name="Horton A.C."/>
            <person name="de Jong P.J."/>
            <person name="Jurka J."/>
            <person name="Kapitonov V.V."/>
            <person name="Kohara Y."/>
            <person name="Kuroki Y."/>
            <person name="Lindquist E."/>
            <person name="Lucas S."/>
            <person name="Osoegawa K."/>
            <person name="Pennacchio L.A."/>
            <person name="Salamov A.A."/>
            <person name="Satou Y."/>
            <person name="Sauka-Spengler T."/>
            <person name="Schmutz J."/>
            <person name="Shin-I T."/>
            <person name="Toyoda A."/>
            <person name="Bronner-Fraser M."/>
            <person name="Fujiyama A."/>
            <person name="Holland L.Z."/>
            <person name="Holland P.W.H."/>
            <person name="Satoh N."/>
            <person name="Rokhsar D.S."/>
        </authorList>
    </citation>
    <scope>NUCLEOTIDE SEQUENCE [LARGE SCALE GENOMIC DNA]</scope>
    <source>
        <strain evidence="12">S238N-H82</strain>
        <tissue evidence="12">Testes</tissue>
    </source>
</reference>
<dbReference type="FunFam" id="2.40.50.140:FF:000340">
    <property type="entry name" value="Unplaced genomic scaffold supercont1.162, whole genome shotgun sequence"/>
    <property type="match status" value="1"/>
</dbReference>
<dbReference type="Pfam" id="PF21710">
    <property type="entry name" value="Spt6_S1"/>
    <property type="match status" value="1"/>
</dbReference>
<feature type="compositionally biased region" description="Basic and acidic residues" evidence="10">
    <location>
        <begin position="16"/>
        <end position="30"/>
    </location>
</feature>
<dbReference type="GO" id="GO:0003676">
    <property type="term" value="F:nucleic acid binding"/>
    <property type="evidence" value="ECO:0007669"/>
    <property type="project" value="InterPro"/>
</dbReference>
<feature type="region of interest" description="Disordered" evidence="10">
    <location>
        <begin position="789"/>
        <end position="839"/>
    </location>
</feature>
<evidence type="ECO:0000256" key="6">
    <source>
        <dbReference type="ARBA" id="ARBA00022728"/>
    </source>
</evidence>
<dbReference type="InterPro" id="IPR049540">
    <property type="entry name" value="Spt6-like_S1"/>
</dbReference>
<feature type="compositionally biased region" description="Basic and acidic residues" evidence="10">
    <location>
        <begin position="1341"/>
        <end position="1352"/>
    </location>
</feature>
<keyword evidence="5" id="KW-0507">mRNA processing</keyword>
<dbReference type="FunFam" id="2.40.50.140:FF:000775">
    <property type="match status" value="1"/>
</dbReference>
<keyword evidence="3" id="KW-0698">rRNA processing</keyword>
<feature type="domain" description="S1 motif" evidence="11">
    <location>
        <begin position="199"/>
        <end position="263"/>
    </location>
</feature>
<dbReference type="SMART" id="SM00386">
    <property type="entry name" value="HAT"/>
    <property type="match status" value="5"/>
</dbReference>
<dbReference type="STRING" id="7739.C3XPK3"/>
<dbReference type="InterPro" id="IPR055433">
    <property type="entry name" value="HAT_Syf1-like_N"/>
</dbReference>
<dbReference type="Pfam" id="PF23233">
    <property type="entry name" value="HAT_Syf1_CNRKL1_N"/>
    <property type="match status" value="1"/>
</dbReference>
<feature type="domain" description="S1 motif" evidence="11">
    <location>
        <begin position="1136"/>
        <end position="1208"/>
    </location>
</feature>
<dbReference type="CDD" id="cd05697">
    <property type="entry name" value="S1_Rrp5_repeat_hs5"/>
    <property type="match status" value="1"/>
</dbReference>
<dbReference type="Gene3D" id="2.40.50.140">
    <property type="entry name" value="Nucleic acid-binding proteins"/>
    <property type="match status" value="8"/>
</dbReference>
<evidence type="ECO:0000256" key="5">
    <source>
        <dbReference type="ARBA" id="ARBA00022664"/>
    </source>
</evidence>
<dbReference type="PANTHER" id="PTHR23270">
    <property type="entry name" value="PROGRAMMED CELL DEATH PROTEIN 11 PRE-RRNA PROCESSING PROTEIN RRP5"/>
    <property type="match status" value="1"/>
</dbReference>
<name>C3XPK3_BRAFL</name>
<evidence type="ECO:0000256" key="1">
    <source>
        <dbReference type="ARBA" id="ARBA00004604"/>
    </source>
</evidence>
<sequence>MEDDAFPRGGTVQKTDTADRTTQKRRDAHPQDNLFMPRPDEKKKGKKQRKKKKAENTKPESTSELGEEEEGSLPNLVTSVQVLSYKLYQAGAMVRCVIAEVVTSKSGHPRILLSLNPRDVNQGLQGTTLKPGMVGISPFQGLKYKMYTAPMRLAQPLLCLVRSVVSGGRSVNLTVSPTLLQKAVAKEDLDLTLDTLTPGTLVEATVTSVQNHGILAEFLGFTGSVSRVHLPTKRAEPYRKGQRVKACILYIHPTTKTVGLSFQSRLWDGRTLVDVQELPAIGTVYKKAPVVHVWSGIGVTMKLSAETPGFAAVSQLSDQPVESIENTFKPGTQHSCRVINCSPLDGQAIVSLKKSVIEQPFLRLQDLKPGQVVEGKITSVQSYGITVSLSNYVRGVVSKIHLADIILKNPAKKFNEGDMIKCRVLNVATAGRQLALTHKRTLLTSKLPIMASYQAAKPGTWAHGFVLSVQDFGCIVMFYNNVKGLLPKREMTQEAQEDPRKMFYKGQVVKCRVMSCNPALEKLTVSLKPEKSGTPVAADFEVGKMVNVEVTEVKPDSLGVKVQGSDTPGFLPMMHLSDHQENCSLLLSRYSVGDVIQDAMYCCSRATGSMVTLKPSLKKAVTSGQVVETFSDLRTDRVLRGWVRTVKPFGVFVEFPGGWVGLAPKADLTAVASKTHCQGTNLNVGDSTSVRILHLDIPNNIAEVSLRSDLLEQATEGKKIKMKKGGEFSCTVLDAKAKYLLVGINGSGALAYVTRKWHPNHGSNVGMGDAQIGETSKVRVVRITQSGSVIAMPAGKKTEGKKEGAEHKAAKRREEKNRKRKRDESETREETEADGQNPAEQLQLGAIVNVVVVATARDHLEVKITGQGHRQEGIVHISEVKDDVREGEAPMAKLLVGSIVPGRVIGISHKKVKSLKSLPFSRPGFEEVVYNVSLRESVVKADDKFKKFLLPDEKLRTDVYKEDQKVMFYLQSIQDSHVHVSVSPGVQGKLDLLSCSDNVEDLKNPPAMFKPKCAYLGTITSIDRESSTLHLSRLGKATKLAPGLVVNAQVAKKVPGKLLLSLPFGGKGFANLTDLSDSYSSNPLSTFKVNQLLRCCVLECSSKRHVRVSLRPSKIGGKVRKINDPDYETVEDIVEGDIVRGYVEDCNKHGVFAALSHKVKGRVQYKHATSYFVRKQDELKKFFPVGKLVTAKVLEVSYKSSHLELSLLEKDTGVPDPLPNTCGYPLRTPKDQKEKKKKERGKEKREKGGKKRKVERESDADDSGVEVVGIKSTDEEEESVPIKSSGQGQTSSSEPRLTLTGGFSWGDELAVSKVTPQDSESEEDDDTEAEVSQPPKKKSKKEREEERKANDKELYKAELALLDEDRPPQSADDFDRLVLSSPDSSILWLRYMAFHLHSTEIDKARTVAERALKTISFREEKEKLNVWVALMNLENMYGTEESLMTVFQRALQHNEALTIFKQLVNIYKRTGKTQEADQLYGTMVKRFRGNKDVWIDYGQFLMENKRAEAAHSLMQRSFKSLDKQDHVQVISRFAVMEFKLGDVERGRTMFENILSNYPKQVSIWSVYLEMLIKTGDMDQVRLAFDRVTALHLSTKNMKGFFKRYLEFEKKHGDDNTVSAVKRKAMEYVEARVGDVGTT</sequence>
<dbReference type="GO" id="GO:0006397">
    <property type="term" value="P:mRNA processing"/>
    <property type="evidence" value="ECO:0007669"/>
    <property type="project" value="UniProtKB-KW"/>
</dbReference>
<dbReference type="Gene3D" id="1.25.40.10">
    <property type="entry name" value="Tetratricopeptide repeat domain"/>
    <property type="match status" value="1"/>
</dbReference>
<dbReference type="FunFam" id="2.40.50.140:FF:000103">
    <property type="entry name" value="protein RRP5 homolog"/>
    <property type="match status" value="2"/>
</dbReference>
<gene>
    <name evidence="12" type="ORF">BRAFLDRAFT_119888</name>
</gene>
<dbReference type="FunFam" id="2.40.50.140:FF:000155">
    <property type="entry name" value="rRNA biogenesis protein RRP5"/>
    <property type="match status" value="1"/>
</dbReference>
<feature type="domain" description="S1 motif" evidence="11">
    <location>
        <begin position="459"/>
        <end position="528"/>
    </location>
</feature>
<accession>C3XPK3</accession>
<feature type="compositionally biased region" description="Basic and acidic residues" evidence="10">
    <location>
        <begin position="796"/>
        <end position="830"/>
    </location>
</feature>
<dbReference type="GO" id="GO:0006364">
    <property type="term" value="P:rRNA processing"/>
    <property type="evidence" value="ECO:0007669"/>
    <property type="project" value="UniProtKB-KW"/>
</dbReference>
<feature type="region of interest" description="Disordered" evidence="10">
    <location>
        <begin position="1210"/>
        <end position="1352"/>
    </location>
</feature>
<dbReference type="InterPro" id="IPR057301">
    <property type="entry name" value="Rrp5_OB_4th"/>
</dbReference>
<keyword evidence="6" id="KW-0747">Spliceosome</keyword>
<dbReference type="Pfam" id="PF23459">
    <property type="entry name" value="S1_RRP5"/>
    <property type="match status" value="3"/>
</dbReference>
<dbReference type="InterPro" id="IPR011990">
    <property type="entry name" value="TPR-like_helical_dom_sf"/>
</dbReference>
<dbReference type="FunFam" id="1.25.40.10:FF:000065">
    <property type="entry name" value="Programmed cell death 11"/>
    <property type="match status" value="1"/>
</dbReference>
<evidence type="ECO:0000256" key="4">
    <source>
        <dbReference type="ARBA" id="ARBA00022553"/>
    </source>
</evidence>
<comment type="subcellular location">
    <subcellularLocation>
        <location evidence="1">Nucleus</location>
        <location evidence="1">Nucleolus</location>
    </subcellularLocation>
</comment>
<keyword evidence="7" id="KW-0677">Repeat</keyword>
<feature type="domain" description="S1 motif" evidence="11">
    <location>
        <begin position="1043"/>
        <end position="1111"/>
    </location>
</feature>
<dbReference type="InterPro" id="IPR003107">
    <property type="entry name" value="HAT"/>
</dbReference>
<evidence type="ECO:0000256" key="10">
    <source>
        <dbReference type="SAM" id="MobiDB-lite"/>
    </source>
</evidence>
<dbReference type="Pfam" id="PF00575">
    <property type="entry name" value="S1"/>
    <property type="match status" value="1"/>
</dbReference>
<evidence type="ECO:0000256" key="3">
    <source>
        <dbReference type="ARBA" id="ARBA00022552"/>
    </source>
</evidence>
<dbReference type="GO" id="GO:0005681">
    <property type="term" value="C:spliceosomal complex"/>
    <property type="evidence" value="ECO:0007669"/>
    <property type="project" value="UniProtKB-KW"/>
</dbReference>